<organism evidence="1 2">
    <name type="scientific">Paramecium tetraurelia</name>
    <dbReference type="NCBI Taxonomy" id="5888"/>
    <lineage>
        <taxon>Eukaryota</taxon>
        <taxon>Sar</taxon>
        <taxon>Alveolata</taxon>
        <taxon>Ciliophora</taxon>
        <taxon>Intramacronucleata</taxon>
        <taxon>Oligohymenophorea</taxon>
        <taxon>Peniculida</taxon>
        <taxon>Parameciidae</taxon>
        <taxon>Paramecium</taxon>
    </lineage>
</organism>
<accession>A0E0R6</accession>
<dbReference type="KEGG" id="ptm:GSPATT00022051001"/>
<dbReference type="RefSeq" id="XP_001456280.1">
    <property type="nucleotide sequence ID" value="XM_001456243.1"/>
</dbReference>
<dbReference type="GeneID" id="5042065"/>
<reference evidence="1 2" key="1">
    <citation type="journal article" date="2006" name="Nature">
        <title>Global trends of whole-genome duplications revealed by the ciliate Paramecium tetraurelia.</title>
        <authorList>
            <consortium name="Genoscope"/>
            <person name="Aury J.-M."/>
            <person name="Jaillon O."/>
            <person name="Duret L."/>
            <person name="Noel B."/>
            <person name="Jubin C."/>
            <person name="Porcel B.M."/>
            <person name="Segurens B."/>
            <person name="Daubin V."/>
            <person name="Anthouard V."/>
            <person name="Aiach N."/>
            <person name="Arnaiz O."/>
            <person name="Billaut A."/>
            <person name="Beisson J."/>
            <person name="Blanc I."/>
            <person name="Bouhouche K."/>
            <person name="Camara F."/>
            <person name="Duharcourt S."/>
            <person name="Guigo R."/>
            <person name="Gogendeau D."/>
            <person name="Katinka M."/>
            <person name="Keller A.-M."/>
            <person name="Kissmehl R."/>
            <person name="Klotz C."/>
            <person name="Koll F."/>
            <person name="Le Moue A."/>
            <person name="Lepere C."/>
            <person name="Malinsky S."/>
            <person name="Nowacki M."/>
            <person name="Nowak J.K."/>
            <person name="Plattner H."/>
            <person name="Poulain J."/>
            <person name="Ruiz F."/>
            <person name="Serrano V."/>
            <person name="Zagulski M."/>
            <person name="Dessen P."/>
            <person name="Betermier M."/>
            <person name="Weissenbach J."/>
            <person name="Scarpelli C."/>
            <person name="Schachter V."/>
            <person name="Sperling L."/>
            <person name="Meyer E."/>
            <person name="Cohen J."/>
            <person name="Wincker P."/>
        </authorList>
    </citation>
    <scope>NUCLEOTIDE SEQUENCE [LARGE SCALE GENOMIC DNA]</scope>
    <source>
        <strain evidence="1 2">Stock d4-2</strain>
    </source>
</reference>
<evidence type="ECO:0000313" key="2">
    <source>
        <dbReference type="Proteomes" id="UP000000600"/>
    </source>
</evidence>
<dbReference type="EMBL" id="CT868652">
    <property type="protein sequence ID" value="CAK88883.1"/>
    <property type="molecule type" value="Genomic_DNA"/>
</dbReference>
<sequence length="103" mass="11993">MFNSQNAQVLTAIKEIFTIKCREYNFNNTNAFINLQTYCNQISLENPVFYESNIDEIFNGDRIYVTYSLKVKSVLNNDLLMNGTLTRGIRQYDFLLSQLAQNC</sequence>
<proteinExistence type="predicted"/>
<name>A0E0R6_PARTE</name>
<dbReference type="HOGENOM" id="CLU_2269060_0_0_1"/>
<dbReference type="InParanoid" id="A0E0R6"/>
<keyword evidence="2" id="KW-1185">Reference proteome</keyword>
<protein>
    <submittedName>
        <fullName evidence="1">Uncharacterized protein</fullName>
    </submittedName>
</protein>
<dbReference type="Proteomes" id="UP000000600">
    <property type="component" value="Unassembled WGS sequence"/>
</dbReference>
<evidence type="ECO:0000313" key="1">
    <source>
        <dbReference type="EMBL" id="CAK88883.1"/>
    </source>
</evidence>
<gene>
    <name evidence="1" type="ORF">GSPATT00022051001</name>
</gene>
<dbReference type="AlphaFoldDB" id="A0E0R6"/>